<feature type="compositionally biased region" description="Low complexity" evidence="1">
    <location>
        <begin position="15"/>
        <end position="29"/>
    </location>
</feature>
<dbReference type="Proteomes" id="UP001597478">
    <property type="component" value="Unassembled WGS sequence"/>
</dbReference>
<dbReference type="EMBL" id="JBHUOF010000013">
    <property type="protein sequence ID" value="MFD2799918.1"/>
    <property type="molecule type" value="Genomic_DNA"/>
</dbReference>
<protein>
    <recommendedName>
        <fullName evidence="4">Signal recognition particle-docking protein FtsY</fullName>
    </recommendedName>
</protein>
<dbReference type="RefSeq" id="WP_377384740.1">
    <property type="nucleotide sequence ID" value="NZ_JBHSAN010000004.1"/>
</dbReference>
<evidence type="ECO:0000313" key="2">
    <source>
        <dbReference type="EMBL" id="MFD2799918.1"/>
    </source>
</evidence>
<name>A0ABW5W7H3_9PSEU</name>
<reference evidence="3" key="1">
    <citation type="journal article" date="2019" name="Int. J. Syst. Evol. Microbiol.">
        <title>The Global Catalogue of Microorganisms (GCM) 10K type strain sequencing project: providing services to taxonomists for standard genome sequencing and annotation.</title>
        <authorList>
            <consortium name="The Broad Institute Genomics Platform"/>
            <consortium name="The Broad Institute Genome Sequencing Center for Infectious Disease"/>
            <person name="Wu L."/>
            <person name="Ma J."/>
        </authorList>
    </citation>
    <scope>NUCLEOTIDE SEQUENCE [LARGE SCALE GENOMIC DNA]</scope>
    <source>
        <strain evidence="3">IBRC-M 10906</strain>
    </source>
</reference>
<comment type="caution">
    <text evidence="2">The sequence shown here is derived from an EMBL/GenBank/DDBJ whole genome shotgun (WGS) entry which is preliminary data.</text>
</comment>
<accession>A0ABW5W7H3</accession>
<proteinExistence type="predicted"/>
<sequence>MKAWLRRLLARRQPAESTAPEADAATDPAVSKTRPAGESSPAVGRTAGEDDAGYAAEQGAERRQQD</sequence>
<evidence type="ECO:0000256" key="1">
    <source>
        <dbReference type="SAM" id="MobiDB-lite"/>
    </source>
</evidence>
<feature type="region of interest" description="Disordered" evidence="1">
    <location>
        <begin position="1"/>
        <end position="66"/>
    </location>
</feature>
<keyword evidence="3" id="KW-1185">Reference proteome</keyword>
<evidence type="ECO:0008006" key="4">
    <source>
        <dbReference type="Google" id="ProtNLM"/>
    </source>
</evidence>
<evidence type="ECO:0000313" key="3">
    <source>
        <dbReference type="Proteomes" id="UP001597478"/>
    </source>
</evidence>
<organism evidence="2 3">
    <name type="scientific">Prauserella oleivorans</name>
    <dbReference type="NCBI Taxonomy" id="1478153"/>
    <lineage>
        <taxon>Bacteria</taxon>
        <taxon>Bacillati</taxon>
        <taxon>Actinomycetota</taxon>
        <taxon>Actinomycetes</taxon>
        <taxon>Pseudonocardiales</taxon>
        <taxon>Pseudonocardiaceae</taxon>
        <taxon>Prauserella</taxon>
    </lineage>
</organism>
<feature type="compositionally biased region" description="Basic residues" evidence="1">
    <location>
        <begin position="1"/>
        <end position="10"/>
    </location>
</feature>
<gene>
    <name evidence="2" type="ORF">ACFS2C_10985</name>
</gene>